<dbReference type="InterPro" id="IPR003735">
    <property type="entry name" value="Metal_Tscrpt_repr"/>
</dbReference>
<evidence type="ECO:0000256" key="2">
    <source>
        <dbReference type="ARBA" id="ARBA00023008"/>
    </source>
</evidence>
<sequence length="139" mass="15098">MVSTKNIGHSLPQNYPPGYIEDRNTSTPGGIPGAYDTRRGMSEEWIVELGMAADELKAVINRLRRAQGQIAGVIKMIEEGRDCEEVVTQLAAASRALDKAGFAVIATGLQQCLGDSELAHAGEREQMRARLEKLFLSLA</sequence>
<comment type="similarity">
    <text evidence="1">Belongs to the CsoR family.</text>
</comment>
<dbReference type="Pfam" id="PF02583">
    <property type="entry name" value="Trns_repr_metal"/>
    <property type="match status" value="1"/>
</dbReference>
<accession>A0ABQ3D8Y2</accession>
<dbReference type="PANTHER" id="PTHR33677">
    <property type="entry name" value="TRANSCRIPTIONAL REPRESSOR FRMR-RELATED"/>
    <property type="match status" value="1"/>
</dbReference>
<dbReference type="CDD" id="cd10148">
    <property type="entry name" value="CsoR-like_DUF156"/>
    <property type="match status" value="1"/>
</dbReference>
<evidence type="ECO:0008006" key="6">
    <source>
        <dbReference type="Google" id="ProtNLM"/>
    </source>
</evidence>
<dbReference type="PANTHER" id="PTHR33677:SF5">
    <property type="entry name" value="TRANSCRIPTIONAL REPRESSOR FRMR"/>
    <property type="match status" value="1"/>
</dbReference>
<gene>
    <name evidence="4" type="ORF">GCM10010345_74100</name>
</gene>
<dbReference type="Gene3D" id="1.20.58.1000">
    <property type="entry name" value="Metal-sensitive repressor, helix protomer"/>
    <property type="match status" value="1"/>
</dbReference>
<evidence type="ECO:0000313" key="5">
    <source>
        <dbReference type="Proteomes" id="UP000653644"/>
    </source>
</evidence>
<evidence type="ECO:0000256" key="3">
    <source>
        <dbReference type="SAM" id="MobiDB-lite"/>
    </source>
</evidence>
<protein>
    <recommendedName>
        <fullName evidence="6">Transcriptional regulator</fullName>
    </recommendedName>
</protein>
<organism evidence="4 5">
    <name type="scientific">Streptomyces canarius</name>
    <dbReference type="NCBI Taxonomy" id="285453"/>
    <lineage>
        <taxon>Bacteria</taxon>
        <taxon>Bacillati</taxon>
        <taxon>Actinomycetota</taxon>
        <taxon>Actinomycetes</taxon>
        <taxon>Kitasatosporales</taxon>
        <taxon>Streptomycetaceae</taxon>
        <taxon>Streptomyces</taxon>
    </lineage>
</organism>
<evidence type="ECO:0000256" key="1">
    <source>
        <dbReference type="ARBA" id="ARBA00005428"/>
    </source>
</evidence>
<feature type="compositionally biased region" description="Polar residues" evidence="3">
    <location>
        <begin position="1"/>
        <end position="13"/>
    </location>
</feature>
<dbReference type="InterPro" id="IPR038390">
    <property type="entry name" value="Metal_Tscrpt_repr_sf"/>
</dbReference>
<feature type="region of interest" description="Disordered" evidence="3">
    <location>
        <begin position="1"/>
        <end position="31"/>
    </location>
</feature>
<keyword evidence="5" id="KW-1185">Reference proteome</keyword>
<comment type="caution">
    <text evidence="4">The sequence shown here is derived from an EMBL/GenBank/DDBJ whole genome shotgun (WGS) entry which is preliminary data.</text>
</comment>
<reference evidence="5" key="1">
    <citation type="journal article" date="2019" name="Int. J. Syst. Evol. Microbiol.">
        <title>The Global Catalogue of Microorganisms (GCM) 10K type strain sequencing project: providing services to taxonomists for standard genome sequencing and annotation.</title>
        <authorList>
            <consortium name="The Broad Institute Genomics Platform"/>
            <consortium name="The Broad Institute Genome Sequencing Center for Infectious Disease"/>
            <person name="Wu L."/>
            <person name="Ma J."/>
        </authorList>
    </citation>
    <scope>NUCLEOTIDE SEQUENCE [LARGE SCALE GENOMIC DNA]</scope>
    <source>
        <strain evidence="5">JCM 4733</strain>
    </source>
</reference>
<dbReference type="EMBL" id="BMVN01000040">
    <property type="protein sequence ID" value="GHA58919.1"/>
    <property type="molecule type" value="Genomic_DNA"/>
</dbReference>
<evidence type="ECO:0000313" key="4">
    <source>
        <dbReference type="EMBL" id="GHA58919.1"/>
    </source>
</evidence>
<proteinExistence type="inferred from homology"/>
<dbReference type="Proteomes" id="UP000653644">
    <property type="component" value="Unassembled WGS sequence"/>
</dbReference>
<name>A0ABQ3D8Y2_9ACTN</name>
<keyword evidence="2" id="KW-0186">Copper</keyword>